<accession>A0A9P8MHG1</accession>
<dbReference type="PANTHER" id="PTHR33112">
    <property type="entry name" value="DOMAIN PROTEIN, PUTATIVE-RELATED"/>
    <property type="match status" value="1"/>
</dbReference>
<dbReference type="InterPro" id="IPR010730">
    <property type="entry name" value="HET"/>
</dbReference>
<feature type="compositionally biased region" description="Basic and acidic residues" evidence="1">
    <location>
        <begin position="11"/>
        <end position="23"/>
    </location>
</feature>
<comment type="caution">
    <text evidence="3">The sequence shown here is derived from an EMBL/GenBank/DDBJ whole genome shotgun (WGS) entry which is preliminary data.</text>
</comment>
<feature type="domain" description="Heterokaryon incompatibility" evidence="2">
    <location>
        <begin position="311"/>
        <end position="456"/>
    </location>
</feature>
<evidence type="ECO:0000256" key="1">
    <source>
        <dbReference type="SAM" id="MobiDB-lite"/>
    </source>
</evidence>
<name>A0A9P8MHG1_9HYPO</name>
<feature type="compositionally biased region" description="Basic residues" evidence="1">
    <location>
        <begin position="1"/>
        <end position="10"/>
    </location>
</feature>
<dbReference type="PANTHER" id="PTHR33112:SF1">
    <property type="entry name" value="HETEROKARYON INCOMPATIBILITY DOMAIN-CONTAINING PROTEIN"/>
    <property type="match status" value="1"/>
</dbReference>
<evidence type="ECO:0000313" key="3">
    <source>
        <dbReference type="EMBL" id="KAH0600276.1"/>
    </source>
</evidence>
<evidence type="ECO:0000259" key="2">
    <source>
        <dbReference type="Pfam" id="PF06985"/>
    </source>
</evidence>
<protein>
    <recommendedName>
        <fullName evidence="2">Heterokaryon incompatibility domain-containing protein</fullName>
    </recommendedName>
</protein>
<gene>
    <name evidence="3" type="ORF">MHUMG1_01272</name>
</gene>
<evidence type="ECO:0000313" key="4">
    <source>
        <dbReference type="Proteomes" id="UP000764110"/>
    </source>
</evidence>
<proteinExistence type="predicted"/>
<dbReference type="Proteomes" id="UP000764110">
    <property type="component" value="Unassembled WGS sequence"/>
</dbReference>
<sequence length="806" mass="87603">MKKISRILSRRRPDDAADSDSERSRRRAGSPTATPPPAATGFHQLPFRRATGSEVALARTHRKLSAGVGGGCVVADGSRDAAACARDDDAGQQSGRRGFLTKTCPRCAAADFPRLLDWKHGQPRPWVPLSHVLLPPPGLPPSPPSDGDSQRGLTPPGAPQCPFCVFFRAMIGPVPAVGDGTAKFHPYLRIRRAFERLDGVGERHELAGSVMIEVMARKKSLPWGYLVKADEDEGWSRYVEAKGEASIRARVVPAMVDPALPRCWLDFCREKHGGTACMAPAEMVRGLRLVDCTEMRVVAAEEIQARGETDYLALSYVWAQTELDSSPDAPSDTSASTLGPDGRLPESVPPLFADAIAFTRSLGFRYIWIDRFCLPLPAGERQKQVDAVGEIFSQSLLTLIVAAEDTSLGGIPGLSTPREEQLCLKTKTGLYATSLVRPDLEVASSKWASRAWTFQEGLLARRRLIFAPSQMYFQCRTLHCHESLSLPLRLAPSISLGRVFPAGDGCPRQPGQFKDLIKTYMCRDLADNQGRLDALRALLREYARMGGLAVKHFLGLPLFHPDDFVTSRVVSETDRLAAGLGWICDWTRSVELSCRRTASFPSWTWLAWNLREGLTAADSKFAFNLVGDMSPILHGVSAAPRMEISVGFKDAAVLSWEIDGDAISKKSEAIAFLRLETFSFDLDFTVEGAQAKLGDVALASENRALVEAMITASLSGQEDGASGFACLGVLVSGRNWKGGADCAATALICSRQTSGEDAGAWVRLGAVAIECEAFVDGPEEAVLKGVEVDEGQKKDLSVRLRELDLY</sequence>
<organism evidence="3 4">
    <name type="scientific">Metarhizium humberi</name>
    <dbReference type="NCBI Taxonomy" id="2596975"/>
    <lineage>
        <taxon>Eukaryota</taxon>
        <taxon>Fungi</taxon>
        <taxon>Dikarya</taxon>
        <taxon>Ascomycota</taxon>
        <taxon>Pezizomycotina</taxon>
        <taxon>Sordariomycetes</taxon>
        <taxon>Hypocreomycetidae</taxon>
        <taxon>Hypocreales</taxon>
        <taxon>Clavicipitaceae</taxon>
        <taxon>Metarhizium</taxon>
    </lineage>
</organism>
<dbReference type="Pfam" id="PF06985">
    <property type="entry name" value="HET"/>
    <property type="match status" value="1"/>
</dbReference>
<reference evidence="3 4" key="1">
    <citation type="submission" date="2020-07" db="EMBL/GenBank/DDBJ databases">
        <title>Metarhizium humberi genome.</title>
        <authorList>
            <person name="Lysoe E."/>
        </authorList>
    </citation>
    <scope>NUCLEOTIDE SEQUENCE [LARGE SCALE GENOMIC DNA]</scope>
    <source>
        <strain evidence="3 4">ESALQ1638</strain>
    </source>
</reference>
<dbReference type="AlphaFoldDB" id="A0A9P8MHG1"/>
<feature type="region of interest" description="Disordered" evidence="1">
    <location>
        <begin position="1"/>
        <end position="45"/>
    </location>
</feature>
<keyword evidence="4" id="KW-1185">Reference proteome</keyword>
<dbReference type="EMBL" id="JACEFI010000002">
    <property type="protein sequence ID" value="KAH0600276.1"/>
    <property type="molecule type" value="Genomic_DNA"/>
</dbReference>